<dbReference type="InterPro" id="IPR000182">
    <property type="entry name" value="GNAT_dom"/>
</dbReference>
<dbReference type="AlphaFoldDB" id="A0A7R8V6L6"/>
<name>A0A7R8V6L6_HERIL</name>
<comment type="similarity">
    <text evidence="1">Belongs to the acetyltransferase family.</text>
</comment>
<protein>
    <recommendedName>
        <fullName evidence="4">N-acetyltransferase domain-containing protein</fullName>
    </recommendedName>
</protein>
<dbReference type="PANTHER" id="PTHR10545">
    <property type="entry name" value="DIAMINE N-ACETYLTRANSFERASE"/>
    <property type="match status" value="1"/>
</dbReference>
<keyword evidence="3" id="KW-0012">Acyltransferase</keyword>
<keyword evidence="2" id="KW-0808">Transferase</keyword>
<dbReference type="OMA" id="QSEWVRY"/>
<dbReference type="Gene3D" id="3.40.630.30">
    <property type="match status" value="1"/>
</dbReference>
<keyword evidence="6" id="KW-1185">Reference proteome</keyword>
<proteinExistence type="inferred from homology"/>
<evidence type="ECO:0000256" key="1">
    <source>
        <dbReference type="ARBA" id="ARBA00008694"/>
    </source>
</evidence>
<dbReference type="GO" id="GO:0008080">
    <property type="term" value="F:N-acetyltransferase activity"/>
    <property type="evidence" value="ECO:0007669"/>
    <property type="project" value="UniProtKB-ARBA"/>
</dbReference>
<dbReference type="FunCoup" id="A0A7R8V6L6">
    <property type="interactions" value="155"/>
</dbReference>
<dbReference type="EMBL" id="LR899014">
    <property type="protein sequence ID" value="CAD7093037.1"/>
    <property type="molecule type" value="Genomic_DNA"/>
</dbReference>
<evidence type="ECO:0000256" key="2">
    <source>
        <dbReference type="ARBA" id="ARBA00022679"/>
    </source>
</evidence>
<dbReference type="CDD" id="cd04301">
    <property type="entry name" value="NAT_SF"/>
    <property type="match status" value="1"/>
</dbReference>
<gene>
    <name evidence="5" type="ORF">HERILL_LOCUS15350</name>
</gene>
<dbReference type="Proteomes" id="UP000594454">
    <property type="component" value="Chromosome 6"/>
</dbReference>
<dbReference type="Pfam" id="PF00583">
    <property type="entry name" value="Acetyltransf_1"/>
    <property type="match status" value="1"/>
</dbReference>
<dbReference type="SUPFAM" id="SSF55729">
    <property type="entry name" value="Acyl-CoA N-acyltransferases (Nat)"/>
    <property type="match status" value="1"/>
</dbReference>
<dbReference type="PROSITE" id="PS51186">
    <property type="entry name" value="GNAT"/>
    <property type="match status" value="1"/>
</dbReference>
<organism evidence="5 6">
    <name type="scientific">Hermetia illucens</name>
    <name type="common">Black soldier fly</name>
    <dbReference type="NCBI Taxonomy" id="343691"/>
    <lineage>
        <taxon>Eukaryota</taxon>
        <taxon>Metazoa</taxon>
        <taxon>Ecdysozoa</taxon>
        <taxon>Arthropoda</taxon>
        <taxon>Hexapoda</taxon>
        <taxon>Insecta</taxon>
        <taxon>Pterygota</taxon>
        <taxon>Neoptera</taxon>
        <taxon>Endopterygota</taxon>
        <taxon>Diptera</taxon>
        <taxon>Brachycera</taxon>
        <taxon>Stratiomyomorpha</taxon>
        <taxon>Stratiomyidae</taxon>
        <taxon>Hermetiinae</taxon>
        <taxon>Hermetia</taxon>
    </lineage>
</organism>
<dbReference type="InterPro" id="IPR016181">
    <property type="entry name" value="Acyl_CoA_acyltransferase"/>
</dbReference>
<dbReference type="InterPro" id="IPR051016">
    <property type="entry name" value="Diverse_Substrate_AcTransf"/>
</dbReference>
<evidence type="ECO:0000313" key="5">
    <source>
        <dbReference type="EMBL" id="CAD7093037.1"/>
    </source>
</evidence>
<dbReference type="FunFam" id="3.40.630.30:FF:000064">
    <property type="entry name" value="GNAT family acetyltransferase"/>
    <property type="match status" value="1"/>
</dbReference>
<dbReference type="InParanoid" id="A0A7R8V6L6"/>
<evidence type="ECO:0000256" key="3">
    <source>
        <dbReference type="ARBA" id="ARBA00023315"/>
    </source>
</evidence>
<sequence>MAESKGKFVVRKAVAEDLTAVRSLIQELADFEKMSDGPKISVQDLIRDAGLDGGKEYMHCYVAESVGNDAESQSPRVIVGYSICFFSYSTWEGKSYFLEDIYVQPQYRKSGVGRLLFKYVAKKAREYNCPRLDFHVLDWNPARQFYEKLGATDLTSKEGWLFYRMNTTQMEELLKE</sequence>
<dbReference type="PANTHER" id="PTHR10545:SF29">
    <property type="entry name" value="GH14572P-RELATED"/>
    <property type="match status" value="1"/>
</dbReference>
<evidence type="ECO:0000259" key="4">
    <source>
        <dbReference type="PROSITE" id="PS51186"/>
    </source>
</evidence>
<evidence type="ECO:0000313" key="6">
    <source>
        <dbReference type="Proteomes" id="UP000594454"/>
    </source>
</evidence>
<feature type="domain" description="N-acetyltransferase" evidence="4">
    <location>
        <begin position="8"/>
        <end position="175"/>
    </location>
</feature>
<reference evidence="5 6" key="1">
    <citation type="submission" date="2020-11" db="EMBL/GenBank/DDBJ databases">
        <authorList>
            <person name="Wallbank WR R."/>
            <person name="Pardo Diaz C."/>
            <person name="Kozak K."/>
            <person name="Martin S."/>
            <person name="Jiggins C."/>
            <person name="Moest M."/>
            <person name="Warren A I."/>
            <person name="Generalovic N T."/>
            <person name="Byers J.R.P. K."/>
            <person name="Montejo-Kovacevich G."/>
            <person name="Yen C E."/>
        </authorList>
    </citation>
    <scope>NUCLEOTIDE SEQUENCE [LARGE SCALE GENOMIC DNA]</scope>
</reference>
<accession>A0A7R8V6L6</accession>